<evidence type="ECO:0000313" key="4">
    <source>
        <dbReference type="Proteomes" id="UP000317893"/>
    </source>
</evidence>
<keyword evidence="2" id="KW-1133">Transmembrane helix</keyword>
<keyword evidence="2" id="KW-0472">Membrane</keyword>
<keyword evidence="3" id="KW-0282">Flagellum</keyword>
<evidence type="ECO:0000256" key="1">
    <source>
        <dbReference type="SAM" id="MobiDB-lite"/>
    </source>
</evidence>
<dbReference type="InterPro" id="IPR029025">
    <property type="entry name" value="T3SS_substrate_exporter_C"/>
</dbReference>
<feature type="compositionally biased region" description="Basic residues" evidence="1">
    <location>
        <begin position="11"/>
        <end position="22"/>
    </location>
</feature>
<protein>
    <submittedName>
        <fullName evidence="3">Flagellar biosynthetic protein FlhB</fullName>
    </submittedName>
</protein>
<dbReference type="EMBL" id="VFMN01000001">
    <property type="protein sequence ID" value="TQJ10147.1"/>
    <property type="molecule type" value="Genomic_DNA"/>
</dbReference>
<feature type="region of interest" description="Disordered" evidence="1">
    <location>
        <begin position="1"/>
        <end position="22"/>
    </location>
</feature>
<name>A0A542E4A4_9MICO</name>
<accession>A0A542E4A4</accession>
<evidence type="ECO:0000313" key="3">
    <source>
        <dbReference type="EMBL" id="TQJ10147.1"/>
    </source>
</evidence>
<keyword evidence="4" id="KW-1185">Reference proteome</keyword>
<dbReference type="PRINTS" id="PR00950">
    <property type="entry name" value="TYPE3IMSPROT"/>
</dbReference>
<dbReference type="Proteomes" id="UP000317893">
    <property type="component" value="Unassembled WGS sequence"/>
</dbReference>
<dbReference type="PANTHER" id="PTHR30531">
    <property type="entry name" value="FLAGELLAR BIOSYNTHETIC PROTEIN FLHB"/>
    <property type="match status" value="1"/>
</dbReference>
<comment type="caution">
    <text evidence="3">The sequence shown here is derived from an EMBL/GenBank/DDBJ whole genome shotgun (WGS) entry which is preliminary data.</text>
</comment>
<organism evidence="3 4">
    <name type="scientific">Lapillicoccus jejuensis</name>
    <dbReference type="NCBI Taxonomy" id="402171"/>
    <lineage>
        <taxon>Bacteria</taxon>
        <taxon>Bacillati</taxon>
        <taxon>Actinomycetota</taxon>
        <taxon>Actinomycetes</taxon>
        <taxon>Micrococcales</taxon>
        <taxon>Intrasporangiaceae</taxon>
        <taxon>Lapillicoccus</taxon>
    </lineage>
</organism>
<feature type="transmembrane region" description="Helical" evidence="2">
    <location>
        <begin position="29"/>
        <end position="48"/>
    </location>
</feature>
<feature type="transmembrane region" description="Helical" evidence="2">
    <location>
        <begin position="188"/>
        <end position="207"/>
    </location>
</feature>
<gene>
    <name evidence="3" type="ORF">FB458_3266</name>
</gene>
<dbReference type="GO" id="GO:0005886">
    <property type="term" value="C:plasma membrane"/>
    <property type="evidence" value="ECO:0007669"/>
    <property type="project" value="TreeGrafter"/>
</dbReference>
<dbReference type="InterPro" id="IPR006135">
    <property type="entry name" value="T3SS_substrate_exporter"/>
</dbReference>
<feature type="transmembrane region" description="Helical" evidence="2">
    <location>
        <begin position="86"/>
        <end position="107"/>
    </location>
</feature>
<feature type="compositionally biased region" description="Basic residues" evidence="1">
    <location>
        <begin position="372"/>
        <end position="381"/>
    </location>
</feature>
<dbReference type="PANTHER" id="PTHR30531:SF12">
    <property type="entry name" value="FLAGELLAR BIOSYNTHETIC PROTEIN FLHB"/>
    <property type="match status" value="1"/>
</dbReference>
<feature type="transmembrane region" description="Helical" evidence="2">
    <location>
        <begin position="60"/>
        <end position="79"/>
    </location>
</feature>
<sequence length="390" mass="40919">MSGEKTEKPTAKRRKEARKKGQIARTPDLGGWGILLAVGLVLPALVSHEMDVVKELMTTALSFPAVAAHAGLPGAGVVLRRAAEQAFLAVVVLGAGVMVVGVGASIAQGGFVVSPSLLKPSAAKLNPLKGAKRLFGPQTLWEGAKTLLKASVVGLVVYAAIKALIPLVGGLMPIPHVLDELTSAAVSMLRNVAFAGFVLAFADYAVARRRVGKQVRMTKEEVKQEYKQAEGDPQLKGAIRSRQLAMARNRMMADVPTADVVLVNPTHVAVALRYRSDEGAPKVVARGAGAVAAAIRAKATEAGVPLVRDVPLARALYTSTRVGMSIPPELFSAVATVLAFVITRKSRGMRGGSVSSPRRDEELPAVLPAGRRTGRGRKRSGPRLPGRSAA</sequence>
<proteinExistence type="predicted"/>
<dbReference type="AlphaFoldDB" id="A0A542E4A4"/>
<dbReference type="OrthoDB" id="9807950at2"/>
<reference evidence="3 4" key="1">
    <citation type="submission" date="2019-06" db="EMBL/GenBank/DDBJ databases">
        <title>Sequencing the genomes of 1000 actinobacteria strains.</title>
        <authorList>
            <person name="Klenk H.-P."/>
        </authorList>
    </citation>
    <scope>NUCLEOTIDE SEQUENCE [LARGE SCALE GENOMIC DNA]</scope>
    <source>
        <strain evidence="3 4">DSM 18607</strain>
    </source>
</reference>
<feature type="compositionally biased region" description="Basic and acidic residues" evidence="1">
    <location>
        <begin position="1"/>
        <end position="10"/>
    </location>
</feature>
<dbReference type="Pfam" id="PF01312">
    <property type="entry name" value="Bac_export_2"/>
    <property type="match status" value="1"/>
</dbReference>
<evidence type="ECO:0000256" key="2">
    <source>
        <dbReference type="SAM" id="Phobius"/>
    </source>
</evidence>
<dbReference type="Gene3D" id="3.40.1690.10">
    <property type="entry name" value="secretion proteins EscU"/>
    <property type="match status" value="1"/>
</dbReference>
<dbReference type="SUPFAM" id="SSF160544">
    <property type="entry name" value="EscU C-terminal domain-like"/>
    <property type="match status" value="1"/>
</dbReference>
<keyword evidence="3" id="KW-0969">Cilium</keyword>
<keyword evidence="3" id="KW-0966">Cell projection</keyword>
<feature type="region of interest" description="Disordered" evidence="1">
    <location>
        <begin position="348"/>
        <end position="390"/>
    </location>
</feature>
<keyword evidence="2" id="KW-0812">Transmembrane</keyword>
<dbReference type="RefSeq" id="WP_141849412.1">
    <property type="nucleotide sequence ID" value="NZ_BAAAPR010000001.1"/>
</dbReference>
<dbReference type="GO" id="GO:0009306">
    <property type="term" value="P:protein secretion"/>
    <property type="evidence" value="ECO:0007669"/>
    <property type="project" value="InterPro"/>
</dbReference>